<dbReference type="PANTHER" id="PTHR28055:SF1">
    <property type="entry name" value="ALTERED INHERITANCE OF MITOCHONDRIA PROTEIN 41, MITOCHONDRIAL"/>
    <property type="match status" value="1"/>
</dbReference>
<accession>A0A1Y5S8R1</accession>
<protein>
    <submittedName>
        <fullName evidence="1">Yqey-like protein</fullName>
    </submittedName>
</protein>
<keyword evidence="2" id="KW-1185">Reference proteome</keyword>
<sequence>MDMRTRIMEALKAAMKEKDAARLSTLRLINAAIKDRDIAARGDGNEDGVTDADVLGILGKMVKQRQESARVFEEGARLELAEKERAEIKVIESFLPRQLSEEEAQAAVAKAITETGASSIRDMGRVMGVLKSKYTGQMDFGAAGGMVKAQLG</sequence>
<dbReference type="PANTHER" id="PTHR28055">
    <property type="entry name" value="ALTERED INHERITANCE OF MITOCHONDRIA PROTEIN 41, MITOCHONDRIAL"/>
    <property type="match status" value="1"/>
</dbReference>
<dbReference type="AlphaFoldDB" id="A0A1Y5S8R1"/>
<proteinExistence type="predicted"/>
<dbReference type="GO" id="GO:0016884">
    <property type="term" value="F:carbon-nitrogen ligase activity, with glutamine as amido-N-donor"/>
    <property type="evidence" value="ECO:0007669"/>
    <property type="project" value="InterPro"/>
</dbReference>
<name>A0A1Y5S8R1_9RHOB</name>
<dbReference type="RefSeq" id="WP_085835929.1">
    <property type="nucleotide sequence ID" value="NZ_FWFS01000004.1"/>
</dbReference>
<organism evidence="1 2">
    <name type="scientific">Aquimixticola soesokkakensis</name>
    <dbReference type="NCBI Taxonomy" id="1519096"/>
    <lineage>
        <taxon>Bacteria</taxon>
        <taxon>Pseudomonadati</taxon>
        <taxon>Pseudomonadota</taxon>
        <taxon>Alphaproteobacteria</taxon>
        <taxon>Rhodobacterales</taxon>
        <taxon>Paracoccaceae</taxon>
        <taxon>Aquimixticola</taxon>
    </lineage>
</organism>
<reference evidence="1 2" key="1">
    <citation type="submission" date="2017-03" db="EMBL/GenBank/DDBJ databases">
        <authorList>
            <person name="Afonso C.L."/>
            <person name="Miller P.J."/>
            <person name="Scott M.A."/>
            <person name="Spackman E."/>
            <person name="Goraichik I."/>
            <person name="Dimitrov K.M."/>
            <person name="Suarez D.L."/>
            <person name="Swayne D.E."/>
        </authorList>
    </citation>
    <scope>NUCLEOTIDE SEQUENCE [LARGE SCALE GENOMIC DNA]</scope>
    <source>
        <strain evidence="1 2">CECT 8620</strain>
    </source>
</reference>
<dbReference type="InterPro" id="IPR023168">
    <property type="entry name" value="GatB_Yqey_C_2"/>
</dbReference>
<dbReference type="Gene3D" id="1.10.1510.10">
    <property type="entry name" value="Uncharacterised protein YqeY/AIM41 PF09424, N-terminal domain"/>
    <property type="match status" value="1"/>
</dbReference>
<dbReference type="OrthoDB" id="9788127at2"/>
<dbReference type="InterPro" id="IPR003789">
    <property type="entry name" value="Asn/Gln_tRNA_amidoTrase-B-like"/>
</dbReference>
<dbReference type="Pfam" id="PF09424">
    <property type="entry name" value="YqeY"/>
    <property type="match status" value="1"/>
</dbReference>
<gene>
    <name evidence="1" type="ORF">AQS8620_01181</name>
</gene>
<evidence type="ECO:0000313" key="2">
    <source>
        <dbReference type="Proteomes" id="UP000193862"/>
    </source>
</evidence>
<dbReference type="Proteomes" id="UP000193862">
    <property type="component" value="Unassembled WGS sequence"/>
</dbReference>
<dbReference type="InterPro" id="IPR042184">
    <property type="entry name" value="YqeY/Aim41_N"/>
</dbReference>
<dbReference type="EMBL" id="FWFS01000004">
    <property type="protein sequence ID" value="SLN35009.1"/>
    <property type="molecule type" value="Genomic_DNA"/>
</dbReference>
<dbReference type="SUPFAM" id="SSF89095">
    <property type="entry name" value="GatB/YqeY motif"/>
    <property type="match status" value="1"/>
</dbReference>
<dbReference type="InterPro" id="IPR019004">
    <property type="entry name" value="YqeY/Aim41"/>
</dbReference>
<evidence type="ECO:0000313" key="1">
    <source>
        <dbReference type="EMBL" id="SLN35009.1"/>
    </source>
</evidence>
<dbReference type="Gene3D" id="1.10.10.410">
    <property type="match status" value="1"/>
</dbReference>